<keyword evidence="1" id="KW-0255">Endonuclease</keyword>
<protein>
    <submittedName>
        <fullName evidence="1">DNA repair endonuclease UVH1 isoform X3</fullName>
    </submittedName>
</protein>
<name>A0A2P2KER6_RHIMU</name>
<keyword evidence="1" id="KW-0540">Nuclease</keyword>
<keyword evidence="1" id="KW-0378">Hydrolase</keyword>
<dbReference type="EMBL" id="GGEC01023739">
    <property type="protein sequence ID" value="MBX04223.1"/>
    <property type="molecule type" value="Transcribed_RNA"/>
</dbReference>
<sequence>MYKDFIILSVFAKPATIACGLSVKAWIKTDLHSDLMIRTMKASVDVSEREWALSRSKPAREETGSLLVRRSTMRILGVMKHIWPEEYRERRWWAGRSAVISVIWWHWWRW</sequence>
<accession>A0A2P2KER6</accession>
<dbReference type="AlphaFoldDB" id="A0A2P2KER6"/>
<organism evidence="1">
    <name type="scientific">Rhizophora mucronata</name>
    <name type="common">Asiatic mangrove</name>
    <dbReference type="NCBI Taxonomy" id="61149"/>
    <lineage>
        <taxon>Eukaryota</taxon>
        <taxon>Viridiplantae</taxon>
        <taxon>Streptophyta</taxon>
        <taxon>Embryophyta</taxon>
        <taxon>Tracheophyta</taxon>
        <taxon>Spermatophyta</taxon>
        <taxon>Magnoliopsida</taxon>
        <taxon>eudicotyledons</taxon>
        <taxon>Gunneridae</taxon>
        <taxon>Pentapetalae</taxon>
        <taxon>rosids</taxon>
        <taxon>fabids</taxon>
        <taxon>Malpighiales</taxon>
        <taxon>Rhizophoraceae</taxon>
        <taxon>Rhizophora</taxon>
    </lineage>
</organism>
<proteinExistence type="predicted"/>
<dbReference type="GO" id="GO:0004519">
    <property type="term" value="F:endonuclease activity"/>
    <property type="evidence" value="ECO:0007669"/>
    <property type="project" value="UniProtKB-KW"/>
</dbReference>
<reference evidence="1" key="1">
    <citation type="submission" date="2018-02" db="EMBL/GenBank/DDBJ databases">
        <title>Rhizophora mucronata_Transcriptome.</title>
        <authorList>
            <person name="Meera S.P."/>
            <person name="Sreeshan A."/>
            <person name="Augustine A."/>
        </authorList>
    </citation>
    <scope>NUCLEOTIDE SEQUENCE</scope>
    <source>
        <tissue evidence="1">Leaf</tissue>
    </source>
</reference>
<evidence type="ECO:0000313" key="1">
    <source>
        <dbReference type="EMBL" id="MBX04223.1"/>
    </source>
</evidence>